<dbReference type="InterPro" id="IPR001610">
    <property type="entry name" value="PAC"/>
</dbReference>
<evidence type="ECO:0000256" key="4">
    <source>
        <dbReference type="ARBA" id="ARBA00022679"/>
    </source>
</evidence>
<dbReference type="SMART" id="SM00387">
    <property type="entry name" value="HATPase_c"/>
    <property type="match status" value="1"/>
</dbReference>
<feature type="transmembrane region" description="Helical" evidence="6">
    <location>
        <begin position="6"/>
        <end position="30"/>
    </location>
</feature>
<dbReference type="InterPro" id="IPR005467">
    <property type="entry name" value="His_kinase_dom"/>
</dbReference>
<evidence type="ECO:0000256" key="2">
    <source>
        <dbReference type="ARBA" id="ARBA00012438"/>
    </source>
</evidence>
<dbReference type="InterPro" id="IPR007891">
    <property type="entry name" value="CHASE3"/>
</dbReference>
<feature type="domain" description="PAS" evidence="8">
    <location>
        <begin position="475"/>
        <end position="520"/>
    </location>
</feature>
<dbReference type="CDD" id="cd19410">
    <property type="entry name" value="HK9-like_sensor"/>
    <property type="match status" value="1"/>
</dbReference>
<proteinExistence type="predicted"/>
<feature type="domain" description="PAS" evidence="8">
    <location>
        <begin position="347"/>
        <end position="419"/>
    </location>
</feature>
<dbReference type="PROSITE" id="PS50113">
    <property type="entry name" value="PAC"/>
    <property type="match status" value="6"/>
</dbReference>
<feature type="domain" description="PAS" evidence="8">
    <location>
        <begin position="980"/>
        <end position="1050"/>
    </location>
</feature>
<dbReference type="InterPro" id="IPR004358">
    <property type="entry name" value="Sig_transdc_His_kin-like_C"/>
</dbReference>
<feature type="domain" description="PAC" evidence="9">
    <location>
        <begin position="294"/>
        <end position="346"/>
    </location>
</feature>
<dbReference type="Pfam" id="PF13426">
    <property type="entry name" value="PAS_9"/>
    <property type="match status" value="1"/>
</dbReference>
<feature type="domain" description="PAC" evidence="9">
    <location>
        <begin position="671"/>
        <end position="723"/>
    </location>
</feature>
<dbReference type="FunFam" id="3.30.565.10:FF:000006">
    <property type="entry name" value="Sensor histidine kinase WalK"/>
    <property type="match status" value="1"/>
</dbReference>
<dbReference type="PRINTS" id="PR00344">
    <property type="entry name" value="BCTRLSENSOR"/>
</dbReference>
<dbReference type="InterPro" id="IPR052162">
    <property type="entry name" value="Sensor_kinase/Photoreceptor"/>
</dbReference>
<dbReference type="FunFam" id="3.30.450.20:FF:000099">
    <property type="entry name" value="Sensory box sensor histidine kinase"/>
    <property type="match status" value="1"/>
</dbReference>
<dbReference type="Pfam" id="PF02518">
    <property type="entry name" value="HATPase_c"/>
    <property type="match status" value="1"/>
</dbReference>
<dbReference type="GO" id="GO:0000155">
    <property type="term" value="F:phosphorelay sensor kinase activity"/>
    <property type="evidence" value="ECO:0007669"/>
    <property type="project" value="InterPro"/>
</dbReference>
<organism evidence="10 11">
    <name type="scientific">Nitrospira japonica</name>
    <dbReference type="NCBI Taxonomy" id="1325564"/>
    <lineage>
        <taxon>Bacteria</taxon>
        <taxon>Pseudomonadati</taxon>
        <taxon>Nitrospirota</taxon>
        <taxon>Nitrospiria</taxon>
        <taxon>Nitrospirales</taxon>
        <taxon>Nitrospiraceae</taxon>
        <taxon>Nitrospira</taxon>
    </lineage>
</organism>
<dbReference type="EC" id="2.7.13.3" evidence="2"/>
<evidence type="ECO:0000313" key="10">
    <source>
        <dbReference type="EMBL" id="SLM47364.1"/>
    </source>
</evidence>
<dbReference type="InterPro" id="IPR036890">
    <property type="entry name" value="HATPase_C_sf"/>
</dbReference>
<dbReference type="PANTHER" id="PTHR43304:SF1">
    <property type="entry name" value="PAC DOMAIN-CONTAINING PROTEIN"/>
    <property type="match status" value="1"/>
</dbReference>
<reference evidence="10 11" key="1">
    <citation type="submission" date="2017-03" db="EMBL/GenBank/DDBJ databases">
        <authorList>
            <person name="Afonso C.L."/>
            <person name="Miller P.J."/>
            <person name="Scott M.A."/>
            <person name="Spackman E."/>
            <person name="Goraichik I."/>
            <person name="Dimitrov K.M."/>
            <person name="Suarez D.L."/>
            <person name="Swayne D.E."/>
        </authorList>
    </citation>
    <scope>NUCLEOTIDE SEQUENCE [LARGE SCALE GENOMIC DNA]</scope>
    <source>
        <strain evidence="10">Genome sequencing of Nitrospira japonica strain NJ11</strain>
    </source>
</reference>
<dbReference type="PANTHER" id="PTHR43304">
    <property type="entry name" value="PHYTOCHROME-LIKE PROTEIN CPH1"/>
    <property type="match status" value="1"/>
</dbReference>
<evidence type="ECO:0000256" key="6">
    <source>
        <dbReference type="SAM" id="Phobius"/>
    </source>
</evidence>
<keyword evidence="6" id="KW-1133">Transmembrane helix</keyword>
<sequence>MNQERIRAGLWGIVTLPVIALALVAGMLMWQLARMTEANSQVAHSDRVISETDRAMGLLVDMETGVRGYLLTGERLFLEPYRVGSRDLDPVLSLVQSLVHDNPAQTATLEALRHGVADWRRYAERTMASEPSTERQHNSALSVEGKRLFDAMRKHVNDLLTTEQSLRDARSVEAAESARLFRGMTLSALLGIGLLIAWVVHRRITRISAVYEDAIGLKHRQAAMLQEQAHILNLATVLIRDTDDRIVQWNDGASRLYGFDASEAIGRISHELLRTRFAEPLERIRTALFRDGKWNGELKHQTKDGRLLVIDSQWLLRRDQNGRPTAILEVNSDISERKAVEEALRVSEERLRLSQQAGGIGTFDWNIRTGVNTWTPELEALYGLQPGGFIGTFEGWSQFLHPADRGEALRQVHESLDNHAVVRCEFRIVRPDGAVRWMSGRWQVFRDEDDRPLRLTGVNIDVTERKQTDEALRASEGELAEFFENASLGIHWVGSDGTVLRVNQAELDLLGYDRDEYVGRHIAGFHVDQPVIDDILSRLTCGETLREYPARLRCKNGSIRDVLINSNVRFQDGQFIHTRCFTRDVTDQKRVEQALRESEARFRLMADASPVLIWVSDLDRHRTYFNKGWLDFTGRTLEEETGMGWTIGAHPDDEARCFHLQTEAFDRREPFETEFRLRRVDGVYRWILDRGVPRFDEHGTFLGYVGSCVDITDLKHAQDALRDNEQRLSGIITSAMDAIVTIDAQQRITDFNNAAEAMFACSADVALGQPIDRFLPQSFQALQARELKAFAKGATSERRKGAHGTVHGRRVDGEEFPVEASFSQLQTAAGKFYTIILRDVTERLWQEQALRHSEARYRDLIQALPAAVYTCDERGRITLYNQAAVELWGREPEVGKDLWCGSWKMYQPDGQALSPDECPMAVSLREGRAIRGREIVIERPDGTKRHVLPHPEPIRDAGGAVIGAVNMLVDVTESKRAGHAIGQLAAIVTSSDDAIISKDLRSIVTSWNGGAEKLFGYTSGEMLGESIYRLIPSDRHDEEDTILTQIGRGEPVSHYDTVRVRKDGTMLDISLAVSPIVDIHGTVVGASSIARDITEKKRAEEALQERDLALTVSNEALTRQKAALAEANKELESFSYSVSHDLRAPLRTIDAFIRILEEDHSSQLDAEALRCMRIVRQAAGRAGELIDDLLEFSRLGRLGMDFRPVAMADLARDVAEEQRVLHQDRTIELMIADLPPCHGDWRLLKLVWTNLLSNAFKYTKTRDTAHVTVGWLPDDQQSDAVVYYVKDDGVGFDMKYVHKLFGVFQRLHLKEDFDGTGVGLAIVHRIVYRHGGRVWAEGKVEGGATFYFSLRKALRP</sequence>
<gene>
    <name evidence="10" type="ORF">NSJP_1192</name>
</gene>
<dbReference type="SUPFAM" id="SSF55874">
    <property type="entry name" value="ATPase domain of HSP90 chaperone/DNA topoisomerase II/histidine kinase"/>
    <property type="match status" value="1"/>
</dbReference>
<dbReference type="Proteomes" id="UP000192042">
    <property type="component" value="Chromosome I"/>
</dbReference>
<evidence type="ECO:0000313" key="11">
    <source>
        <dbReference type="Proteomes" id="UP000192042"/>
    </source>
</evidence>
<dbReference type="InterPro" id="IPR000700">
    <property type="entry name" value="PAS-assoc_C"/>
</dbReference>
<feature type="domain" description="PAC" evidence="9">
    <location>
        <begin position="1053"/>
        <end position="1105"/>
    </location>
</feature>
<dbReference type="SMART" id="SM00091">
    <property type="entry name" value="PAS"/>
    <property type="match status" value="8"/>
</dbReference>
<protein>
    <recommendedName>
        <fullName evidence="2">histidine kinase</fullName>
        <ecNumber evidence="2">2.7.13.3</ecNumber>
    </recommendedName>
</protein>
<dbReference type="Gene3D" id="3.30.565.10">
    <property type="entry name" value="Histidine kinase-like ATPase, C-terminal domain"/>
    <property type="match status" value="1"/>
</dbReference>
<dbReference type="PROSITE" id="PS50109">
    <property type="entry name" value="HIS_KIN"/>
    <property type="match status" value="1"/>
</dbReference>
<name>A0A1W1I2Z3_9BACT</name>
<dbReference type="InterPro" id="IPR003661">
    <property type="entry name" value="HisK_dim/P_dom"/>
</dbReference>
<dbReference type="Gene3D" id="1.10.287.130">
    <property type="match status" value="1"/>
</dbReference>
<keyword evidence="11" id="KW-1185">Reference proteome</keyword>
<dbReference type="NCBIfam" id="TIGR00229">
    <property type="entry name" value="sensory_box"/>
    <property type="match status" value="7"/>
</dbReference>
<evidence type="ECO:0000259" key="7">
    <source>
        <dbReference type="PROSITE" id="PS50109"/>
    </source>
</evidence>
<dbReference type="RefSeq" id="WP_080885913.1">
    <property type="nucleotide sequence ID" value="NZ_LT828648.1"/>
</dbReference>
<feature type="transmembrane region" description="Helical" evidence="6">
    <location>
        <begin position="180"/>
        <end position="200"/>
    </location>
</feature>
<keyword evidence="3" id="KW-0597">Phosphoprotein</keyword>
<dbReference type="InterPro" id="IPR013655">
    <property type="entry name" value="PAS_fold_3"/>
</dbReference>
<keyword evidence="6" id="KW-0812">Transmembrane</keyword>
<feature type="domain" description="Histidine kinase" evidence="7">
    <location>
        <begin position="1137"/>
        <end position="1354"/>
    </location>
</feature>
<dbReference type="KEGG" id="nja:NSJP_1192"/>
<feature type="domain" description="PAS" evidence="8">
    <location>
        <begin position="724"/>
        <end position="794"/>
    </location>
</feature>
<dbReference type="EMBL" id="LT828648">
    <property type="protein sequence ID" value="SLM47364.1"/>
    <property type="molecule type" value="Genomic_DNA"/>
</dbReference>
<keyword evidence="6" id="KW-0472">Membrane</keyword>
<feature type="domain" description="PAC" evidence="9">
    <location>
        <begin position="931"/>
        <end position="983"/>
    </location>
</feature>
<dbReference type="SUPFAM" id="SSF47384">
    <property type="entry name" value="Homodimeric domain of signal transducing histidine kinase"/>
    <property type="match status" value="1"/>
</dbReference>
<dbReference type="SMART" id="SM00388">
    <property type="entry name" value="HisKA"/>
    <property type="match status" value="1"/>
</dbReference>
<accession>A0A1W1I2Z3</accession>
<keyword evidence="5 10" id="KW-0418">Kinase</keyword>
<evidence type="ECO:0000259" key="8">
    <source>
        <dbReference type="PROSITE" id="PS50112"/>
    </source>
</evidence>
<dbReference type="InterPro" id="IPR000014">
    <property type="entry name" value="PAS"/>
</dbReference>
<evidence type="ECO:0000259" key="9">
    <source>
        <dbReference type="PROSITE" id="PS50113"/>
    </source>
</evidence>
<evidence type="ECO:0000256" key="1">
    <source>
        <dbReference type="ARBA" id="ARBA00000085"/>
    </source>
</evidence>
<dbReference type="InterPro" id="IPR036097">
    <property type="entry name" value="HisK_dim/P_sf"/>
</dbReference>
<evidence type="ECO:0000256" key="5">
    <source>
        <dbReference type="ARBA" id="ARBA00022777"/>
    </source>
</evidence>
<dbReference type="InterPro" id="IPR013656">
    <property type="entry name" value="PAS_4"/>
</dbReference>
<dbReference type="Pfam" id="PF08447">
    <property type="entry name" value="PAS_3"/>
    <property type="match status" value="2"/>
</dbReference>
<dbReference type="Pfam" id="PF05227">
    <property type="entry name" value="CHASE3"/>
    <property type="match status" value="1"/>
</dbReference>
<dbReference type="InterPro" id="IPR035965">
    <property type="entry name" value="PAS-like_dom_sf"/>
</dbReference>
<feature type="domain" description="PAS" evidence="8">
    <location>
        <begin position="237"/>
        <end position="267"/>
    </location>
</feature>
<dbReference type="CDD" id="cd00130">
    <property type="entry name" value="PAS"/>
    <property type="match status" value="7"/>
</dbReference>
<dbReference type="InterPro" id="IPR013767">
    <property type="entry name" value="PAS_fold"/>
</dbReference>
<dbReference type="STRING" id="1325564.NSJP_1192"/>
<dbReference type="Pfam" id="PF08448">
    <property type="entry name" value="PAS_4"/>
    <property type="match status" value="3"/>
</dbReference>
<dbReference type="Pfam" id="PF00512">
    <property type="entry name" value="HisKA"/>
    <property type="match status" value="1"/>
</dbReference>
<dbReference type="CDD" id="cd00082">
    <property type="entry name" value="HisKA"/>
    <property type="match status" value="1"/>
</dbReference>
<dbReference type="Pfam" id="PF00989">
    <property type="entry name" value="PAS"/>
    <property type="match status" value="1"/>
</dbReference>
<dbReference type="SMART" id="SM00086">
    <property type="entry name" value="PAC"/>
    <property type="match status" value="7"/>
</dbReference>
<dbReference type="OrthoDB" id="9778628at2"/>
<dbReference type="SUPFAM" id="SSF55785">
    <property type="entry name" value="PYP-like sensor domain (PAS domain)"/>
    <property type="match status" value="7"/>
</dbReference>
<evidence type="ECO:0000256" key="3">
    <source>
        <dbReference type="ARBA" id="ARBA00022553"/>
    </source>
</evidence>
<feature type="domain" description="PAC" evidence="9">
    <location>
        <begin position="422"/>
        <end position="474"/>
    </location>
</feature>
<dbReference type="InterPro" id="IPR003594">
    <property type="entry name" value="HATPase_dom"/>
</dbReference>
<feature type="domain" description="PAC" evidence="9">
    <location>
        <begin position="546"/>
        <end position="597"/>
    </location>
</feature>
<dbReference type="GO" id="GO:0006355">
    <property type="term" value="P:regulation of DNA-templated transcription"/>
    <property type="evidence" value="ECO:0007669"/>
    <property type="project" value="InterPro"/>
</dbReference>
<dbReference type="Gene3D" id="3.30.450.20">
    <property type="entry name" value="PAS domain"/>
    <property type="match status" value="7"/>
</dbReference>
<keyword evidence="4 10" id="KW-0808">Transferase</keyword>
<dbReference type="Gene3D" id="2.10.70.100">
    <property type="match status" value="1"/>
</dbReference>
<feature type="domain" description="PAS" evidence="8">
    <location>
        <begin position="853"/>
        <end position="893"/>
    </location>
</feature>
<dbReference type="PROSITE" id="PS50112">
    <property type="entry name" value="PAS"/>
    <property type="match status" value="6"/>
</dbReference>
<comment type="catalytic activity">
    <reaction evidence="1">
        <text>ATP + protein L-histidine = ADP + protein N-phospho-L-histidine.</text>
        <dbReference type="EC" id="2.7.13.3"/>
    </reaction>
</comment>